<dbReference type="Proteomes" id="UP001501637">
    <property type="component" value="Unassembled WGS sequence"/>
</dbReference>
<sequence length="70" mass="6975">MHAAVPEAREDACRYVQQAHEGAGAGDEGGHGLGAWAAEQSAESAVAAVTEPAGTAPTFGAAALTVRNRT</sequence>
<reference evidence="2" key="1">
    <citation type="journal article" date="2019" name="Int. J. Syst. Evol. Microbiol.">
        <title>The Global Catalogue of Microorganisms (GCM) 10K type strain sequencing project: providing services to taxonomists for standard genome sequencing and annotation.</title>
        <authorList>
            <consortium name="The Broad Institute Genomics Platform"/>
            <consortium name="The Broad Institute Genome Sequencing Center for Infectious Disease"/>
            <person name="Wu L."/>
            <person name="Ma J."/>
        </authorList>
    </citation>
    <scope>NUCLEOTIDE SEQUENCE [LARGE SCALE GENOMIC DNA]</scope>
    <source>
        <strain evidence="2">JCM 9092</strain>
    </source>
</reference>
<protein>
    <submittedName>
        <fullName evidence="1">Uncharacterized protein</fullName>
    </submittedName>
</protein>
<dbReference type="EMBL" id="BAAAUG010000076">
    <property type="protein sequence ID" value="GAA3115466.1"/>
    <property type="molecule type" value="Genomic_DNA"/>
</dbReference>
<name>A0ABP6MII0_9ACTN</name>
<comment type="caution">
    <text evidence="1">The sequence shown here is derived from an EMBL/GenBank/DDBJ whole genome shotgun (WGS) entry which is preliminary data.</text>
</comment>
<evidence type="ECO:0000313" key="2">
    <source>
        <dbReference type="Proteomes" id="UP001501637"/>
    </source>
</evidence>
<keyword evidence="2" id="KW-1185">Reference proteome</keyword>
<organism evidence="1 2">
    <name type="scientific">Streptomyces rectiviolaceus</name>
    <dbReference type="NCBI Taxonomy" id="332591"/>
    <lineage>
        <taxon>Bacteria</taxon>
        <taxon>Bacillati</taxon>
        <taxon>Actinomycetota</taxon>
        <taxon>Actinomycetes</taxon>
        <taxon>Kitasatosporales</taxon>
        <taxon>Streptomycetaceae</taxon>
        <taxon>Streptomyces</taxon>
    </lineage>
</organism>
<gene>
    <name evidence="1" type="ORF">GCM10010449_41940</name>
</gene>
<evidence type="ECO:0000313" key="1">
    <source>
        <dbReference type="EMBL" id="GAA3115466.1"/>
    </source>
</evidence>
<proteinExistence type="predicted"/>
<accession>A0ABP6MII0</accession>